<organism evidence="2">
    <name type="scientific">Gemmula speciosa</name>
    <name type="common">Splendid gem-turris</name>
    <name type="synonym">Pleurotoma speciosa</name>
    <dbReference type="NCBI Taxonomy" id="439592"/>
    <lineage>
        <taxon>Eukaryota</taxon>
        <taxon>Metazoa</taxon>
        <taxon>Spiralia</taxon>
        <taxon>Lophotrochozoa</taxon>
        <taxon>Mollusca</taxon>
        <taxon>Gastropoda</taxon>
        <taxon>Caenogastropoda</taxon>
        <taxon>Neogastropoda</taxon>
        <taxon>Conoidea</taxon>
        <taxon>Turridae</taxon>
        <taxon>Gemmula</taxon>
    </lineage>
</organism>
<feature type="signal peptide" evidence="1">
    <location>
        <begin position="1"/>
        <end position="19"/>
    </location>
</feature>
<dbReference type="AlphaFoldDB" id="A0A098LXT8"/>
<proteinExistence type="predicted"/>
<keyword evidence="1" id="KW-0732">Signal</keyword>
<accession>A0A098LXT8</accession>
<protein>
    <submittedName>
        <fullName evidence="2">Gsp_28 putative toxin</fullName>
    </submittedName>
</protein>
<evidence type="ECO:0000313" key="2">
    <source>
        <dbReference type="EMBL" id="JAC94766.1"/>
    </source>
</evidence>
<dbReference type="EMBL" id="GBRA01000028">
    <property type="protein sequence ID" value="JAC94766.1"/>
    <property type="molecule type" value="Transcribed_RNA"/>
</dbReference>
<evidence type="ECO:0000256" key="1">
    <source>
        <dbReference type="SAM" id="SignalP"/>
    </source>
</evidence>
<feature type="chain" id="PRO_5001945442" evidence="1">
    <location>
        <begin position="20"/>
        <end position="87"/>
    </location>
</feature>
<name>A0A098LXT8_GEMSP</name>
<reference evidence="2" key="1">
    <citation type="journal article" date="2014" name="Toxicon">
        <title>A bioinformatics survey for conotoxin-like sequences in three turrid snail venom duct transcriptomes.</title>
        <authorList>
            <person name="Gonzales D.T."/>
            <person name="Saloma C.P."/>
        </authorList>
    </citation>
    <scope>NUCLEOTIDE SEQUENCE</scope>
    <source>
        <tissue evidence="2">Venom duct</tissue>
    </source>
</reference>
<sequence length="87" mass="9908">MMFKLSIIFMLISLTLTTAKISPYDLASAFLRLLFWQPRTCSGQGTRCEDTGECCDPLVCLCQSAPGPRRRRQICKDWKCDIHPLLP</sequence>
<reference evidence="2" key="2">
    <citation type="submission" date="2014-09" db="EMBL/GenBank/DDBJ databases">
        <authorList>
            <person name="Gonzales D.T.T."/>
            <person name="Saloma C.P."/>
        </authorList>
    </citation>
    <scope>NUCLEOTIDE SEQUENCE</scope>
    <source>
        <tissue evidence="2">Venom duct</tissue>
    </source>
</reference>